<reference evidence="1 2" key="1">
    <citation type="submission" date="2023-12" db="EMBL/GenBank/DDBJ databases">
        <title>Streptomyces sp. V4-01.</title>
        <authorList>
            <person name="Somphong A."/>
            <person name="Phongsopitanun W."/>
        </authorList>
    </citation>
    <scope>NUCLEOTIDE SEQUENCE [LARGE SCALE GENOMIC DNA]</scope>
    <source>
        <strain evidence="1 2">V4-01</strain>
    </source>
</reference>
<comment type="caution">
    <text evidence="1">The sequence shown here is derived from an EMBL/GenBank/DDBJ whole genome shotgun (WGS) entry which is preliminary data.</text>
</comment>
<evidence type="ECO:0000313" key="2">
    <source>
        <dbReference type="Proteomes" id="UP001344658"/>
    </source>
</evidence>
<protein>
    <recommendedName>
        <fullName evidence="3">Methyltransferase</fullName>
    </recommendedName>
</protein>
<gene>
    <name evidence="1" type="ORF">V2S66_13840</name>
</gene>
<organism evidence="1 2">
    <name type="scientific">Actinacidiphila polyblastidii</name>
    <dbReference type="NCBI Taxonomy" id="3110430"/>
    <lineage>
        <taxon>Bacteria</taxon>
        <taxon>Bacillati</taxon>
        <taxon>Actinomycetota</taxon>
        <taxon>Actinomycetes</taxon>
        <taxon>Kitasatosporales</taxon>
        <taxon>Streptomycetaceae</taxon>
        <taxon>Actinacidiphila</taxon>
    </lineage>
</organism>
<proteinExistence type="predicted"/>
<dbReference type="RefSeq" id="WP_330795131.1">
    <property type="nucleotide sequence ID" value="NZ_JAZEWV010000009.1"/>
</dbReference>
<dbReference type="Proteomes" id="UP001344658">
    <property type="component" value="Unassembled WGS sequence"/>
</dbReference>
<dbReference type="Gene3D" id="3.40.50.150">
    <property type="entry name" value="Vaccinia Virus protein VP39"/>
    <property type="match status" value="1"/>
</dbReference>
<dbReference type="InterPro" id="IPR029063">
    <property type="entry name" value="SAM-dependent_MTases_sf"/>
</dbReference>
<name>A0ABU7PB55_9ACTN</name>
<evidence type="ECO:0000313" key="1">
    <source>
        <dbReference type="EMBL" id="MEE4543045.1"/>
    </source>
</evidence>
<dbReference type="SUPFAM" id="SSF53335">
    <property type="entry name" value="S-adenosyl-L-methionine-dependent methyltransferases"/>
    <property type="match status" value="1"/>
</dbReference>
<dbReference type="EMBL" id="JAZEWV010000009">
    <property type="protein sequence ID" value="MEE4543045.1"/>
    <property type="molecule type" value="Genomic_DNA"/>
</dbReference>
<sequence length="309" mass="32249">MALSLPLDAERYHPDPREPVDRWFQAASASNVRTTTAVVADLVGPSCGAVVDPFAGGGSSAAAARLMGLPFFGIEIDPVLACVSMAKSRATVRHARMLQGLPPIRDLDSLHPVLAMLSTCGGADEVTVASCLAVVLALRASRGAPLGYVEVADDLARRPPSAAAGRLVCADATASEGWRDLSVPQEHAVLYTSPQFGRRSPLLGAPAGLTVAARGILTTAGTDHDRAAAPQDAGFAGTTVAMLRQAASRMRRATVVIEHEPDDEGHDATQEVLEQAAAALPGRVHGARVIACGQFTWRGPLSLIVFDLR</sequence>
<evidence type="ECO:0008006" key="3">
    <source>
        <dbReference type="Google" id="ProtNLM"/>
    </source>
</evidence>
<accession>A0ABU7PB55</accession>
<keyword evidence="2" id="KW-1185">Reference proteome</keyword>